<dbReference type="EMBL" id="CP129118">
    <property type="protein sequence ID" value="WOV86837.1"/>
    <property type="molecule type" value="Genomic_DNA"/>
</dbReference>
<dbReference type="InterPro" id="IPR054597">
    <property type="entry name" value="FeeM_cat"/>
</dbReference>
<feature type="domain" description="N-acetyltransferase" evidence="3">
    <location>
        <begin position="5"/>
        <end position="167"/>
    </location>
</feature>
<dbReference type="Gene3D" id="3.90.1150.10">
    <property type="entry name" value="Aspartate Aminotransferase, domain 1"/>
    <property type="match status" value="1"/>
</dbReference>
<dbReference type="InterPro" id="IPR015421">
    <property type="entry name" value="PyrdxlP-dep_Trfase_major"/>
</dbReference>
<dbReference type="PROSITE" id="PS51186">
    <property type="entry name" value="GNAT"/>
    <property type="match status" value="1"/>
</dbReference>
<dbReference type="Proteomes" id="UP001303902">
    <property type="component" value="Chromosome"/>
</dbReference>
<keyword evidence="4" id="KW-0456">Lyase</keyword>
<dbReference type="GO" id="GO:0008483">
    <property type="term" value="F:transaminase activity"/>
    <property type="evidence" value="ECO:0007669"/>
    <property type="project" value="UniProtKB-KW"/>
</dbReference>
<dbReference type="RefSeq" id="WP_317966356.1">
    <property type="nucleotide sequence ID" value="NZ_CP129118.1"/>
</dbReference>
<dbReference type="PANTHER" id="PTHR21152">
    <property type="entry name" value="AMINOTRANSFERASE CLASS V"/>
    <property type="match status" value="1"/>
</dbReference>
<dbReference type="GO" id="GO:0016829">
    <property type="term" value="F:lyase activity"/>
    <property type="evidence" value="ECO:0007669"/>
    <property type="project" value="UniProtKB-KW"/>
</dbReference>
<dbReference type="SUPFAM" id="SSF53383">
    <property type="entry name" value="PLP-dependent transferases"/>
    <property type="match status" value="1"/>
</dbReference>
<evidence type="ECO:0000256" key="1">
    <source>
        <dbReference type="ARBA" id="ARBA00001933"/>
    </source>
</evidence>
<evidence type="ECO:0000259" key="3">
    <source>
        <dbReference type="PROSITE" id="PS51186"/>
    </source>
</evidence>
<keyword evidence="4" id="KW-0032">Aminotransferase</keyword>
<gene>
    <name evidence="4" type="ORF">QWT69_13295</name>
</gene>
<dbReference type="InterPro" id="IPR015424">
    <property type="entry name" value="PyrdxlP-dep_Trfase"/>
</dbReference>
<evidence type="ECO:0000313" key="4">
    <source>
        <dbReference type="EMBL" id="WOV86837.1"/>
    </source>
</evidence>
<dbReference type="Gene3D" id="3.40.640.10">
    <property type="entry name" value="Type I PLP-dependent aspartate aminotransferase-like (Major domain)"/>
    <property type="match status" value="1"/>
</dbReference>
<keyword evidence="2" id="KW-0663">Pyridoxal phosphate</keyword>
<dbReference type="InterPro" id="IPR015422">
    <property type="entry name" value="PyrdxlP-dep_Trfase_small"/>
</dbReference>
<comment type="cofactor">
    <cofactor evidence="1">
        <name>pyridoxal 5'-phosphate</name>
        <dbReference type="ChEBI" id="CHEBI:597326"/>
    </cofactor>
</comment>
<dbReference type="Gene3D" id="3.40.630.30">
    <property type="match status" value="1"/>
</dbReference>
<evidence type="ECO:0000313" key="5">
    <source>
        <dbReference type="Proteomes" id="UP001303902"/>
    </source>
</evidence>
<dbReference type="Pfam" id="PF21926">
    <property type="entry name" value="FeeM"/>
    <property type="match status" value="1"/>
</dbReference>
<reference evidence="4 5" key="1">
    <citation type="submission" date="2023-06" db="EMBL/GenBank/DDBJ databases">
        <title>Sporosarcina sp. nov., isolated from Korean tranditional fermented seafood 'Jeotgal'.</title>
        <authorList>
            <person name="Yang A.I."/>
            <person name="Shin N.-R."/>
        </authorList>
    </citation>
    <scope>NUCLEOTIDE SEQUENCE [LARGE SCALE GENOMIC DNA]</scope>
    <source>
        <strain evidence="4 5">T2O-4</strain>
    </source>
</reference>
<organism evidence="4 5">
    <name type="scientific">Sporosarcina oncorhynchi</name>
    <dbReference type="NCBI Taxonomy" id="3056444"/>
    <lineage>
        <taxon>Bacteria</taxon>
        <taxon>Bacillati</taxon>
        <taxon>Bacillota</taxon>
        <taxon>Bacilli</taxon>
        <taxon>Bacillales</taxon>
        <taxon>Caryophanaceae</taxon>
        <taxon>Sporosarcina</taxon>
    </lineage>
</organism>
<dbReference type="InterPro" id="IPR000182">
    <property type="entry name" value="GNAT_dom"/>
</dbReference>
<proteinExistence type="predicted"/>
<evidence type="ECO:0000256" key="2">
    <source>
        <dbReference type="ARBA" id="ARBA00022898"/>
    </source>
</evidence>
<keyword evidence="4" id="KW-0808">Transferase</keyword>
<keyword evidence="5" id="KW-1185">Reference proteome</keyword>
<dbReference type="PANTHER" id="PTHR21152:SF40">
    <property type="entry name" value="ALANINE--GLYOXYLATE AMINOTRANSFERASE"/>
    <property type="match status" value="1"/>
</dbReference>
<dbReference type="InterPro" id="IPR000192">
    <property type="entry name" value="Aminotrans_V_dom"/>
</dbReference>
<sequence>MTYYYRIAQFPQDAKRIHELNYKTFVEEIPQHRPNENGLMVDRFHNENTYVLCLKEEEIIGMIALRSTRPFSLDNKIGQIEDRLADPPKNPVEIRLLAIDSAHRTGRAFFGLMQALVNWCLKAGHDAAVISGTVRELKLYTRMGFVPFAEPVGTEEATYIPMIIVHDTFEQGAAKRLGLPMVNLLPGPVSIAESVQQALGKEPVSHRSPAYAQLLTSTTDMLKELTGANHLQLLQGTGTLANDAVAAQLSRIAGKGLILVNGEFGRRLTDHAKRFGLSFDCSEKDWGKAFCMKQLEDQFQSHHYDWVWFVHLETSTGIVNDLERLTKLAKENGIRVAVDCASSLGTIPVNLTKVDFASSVSGKGLASYAGLSFVCHHAEIEPDETLPRYLDLGLYGMKGGIPFTQSSNLLNALHQSLMNILESPTQHFEHIYLQTQRLREGIAHLGFRLLSAETASNSNVLTIELPPNESSKKLGDDLFLNGFRVHYESEYLTERNWLQLAVMNDVGDVAVERLLDVLKHLKKCRPTCLE</sequence>
<dbReference type="Pfam" id="PF00266">
    <property type="entry name" value="Aminotran_5"/>
    <property type="match status" value="1"/>
</dbReference>
<accession>A0ABZ0L3S1</accession>
<protein>
    <submittedName>
        <fullName evidence="4">Aminotransferase class V-fold PLP-dependent enzyme</fullName>
    </submittedName>
</protein>
<dbReference type="InterPro" id="IPR016181">
    <property type="entry name" value="Acyl_CoA_acyltransferase"/>
</dbReference>
<name>A0ABZ0L3S1_9BACL</name>
<dbReference type="SUPFAM" id="SSF55729">
    <property type="entry name" value="Acyl-CoA N-acyltransferases (Nat)"/>
    <property type="match status" value="1"/>
</dbReference>